<dbReference type="Pfam" id="PF19190">
    <property type="entry name" value="BACON_2"/>
    <property type="match status" value="1"/>
</dbReference>
<sequence length="198" mass="21952">MKKLFFHLLTFVCAGFTLLLAPGCNDDEGEKTGPTGDEGKEIYSLSVTPDKLEFQSTKQTVEVTVTTNGPYWEYTDNISWLEIERTETGFSATAKAYSGNETRTGTLTVYVISESGDIAARQDIPVSQASPSETPEGMVVFDDSTFKNFMLSYYDQDYDGAISPEEALRVTELYLGFDEEDEEAVPITSLKGIEYCKT</sequence>
<name>K1T0R0_9ZZZZ</name>
<dbReference type="AlphaFoldDB" id="K1T0R0"/>
<proteinExistence type="predicted"/>
<evidence type="ECO:0000259" key="1">
    <source>
        <dbReference type="Pfam" id="PF19190"/>
    </source>
</evidence>
<dbReference type="EMBL" id="AJWY01007629">
    <property type="protein sequence ID" value="EKC63463.1"/>
    <property type="molecule type" value="Genomic_DNA"/>
</dbReference>
<dbReference type="InterPro" id="IPR013783">
    <property type="entry name" value="Ig-like_fold"/>
</dbReference>
<dbReference type="Gene3D" id="2.60.40.10">
    <property type="entry name" value="Immunoglobulins"/>
    <property type="match status" value="1"/>
</dbReference>
<protein>
    <recommendedName>
        <fullName evidence="1">BACON domain-containing protein</fullName>
    </recommendedName>
</protein>
<feature type="domain" description="BACON" evidence="1">
    <location>
        <begin position="45"/>
        <end position="119"/>
    </location>
</feature>
<reference evidence="2" key="1">
    <citation type="journal article" date="2013" name="Environ. Microbiol.">
        <title>Microbiota from the distal guts of lean and obese adolescents exhibit partial functional redundancy besides clear differences in community structure.</title>
        <authorList>
            <person name="Ferrer M."/>
            <person name="Ruiz A."/>
            <person name="Lanza F."/>
            <person name="Haange S.B."/>
            <person name="Oberbach A."/>
            <person name="Till H."/>
            <person name="Bargiela R."/>
            <person name="Campoy C."/>
            <person name="Segura M.T."/>
            <person name="Richter M."/>
            <person name="von Bergen M."/>
            <person name="Seifert J."/>
            <person name="Suarez A."/>
        </authorList>
    </citation>
    <scope>NUCLEOTIDE SEQUENCE</scope>
</reference>
<comment type="caution">
    <text evidence="2">The sequence shown here is derived from an EMBL/GenBank/DDBJ whole genome shotgun (WGS) entry which is preliminary data.</text>
</comment>
<organism evidence="2">
    <name type="scientific">human gut metagenome</name>
    <dbReference type="NCBI Taxonomy" id="408170"/>
    <lineage>
        <taxon>unclassified sequences</taxon>
        <taxon>metagenomes</taxon>
        <taxon>organismal metagenomes</taxon>
    </lineage>
</organism>
<dbReference type="CDD" id="cd14948">
    <property type="entry name" value="BACON"/>
    <property type="match status" value="1"/>
</dbReference>
<gene>
    <name evidence="2" type="ORF">LEA_11327</name>
</gene>
<dbReference type="InterPro" id="IPR024361">
    <property type="entry name" value="BACON"/>
</dbReference>
<accession>K1T0R0</accession>
<evidence type="ECO:0000313" key="2">
    <source>
        <dbReference type="EMBL" id="EKC63463.1"/>
    </source>
</evidence>